<keyword evidence="3" id="KW-1185">Reference proteome</keyword>
<feature type="compositionally biased region" description="Low complexity" evidence="1">
    <location>
        <begin position="68"/>
        <end position="104"/>
    </location>
</feature>
<comment type="caution">
    <text evidence="2">The sequence shown here is derived from an EMBL/GenBank/DDBJ whole genome shotgun (WGS) entry which is preliminary data.</text>
</comment>
<organism evidence="2 3">
    <name type="scientific">Protopolystoma xenopodis</name>
    <dbReference type="NCBI Taxonomy" id="117903"/>
    <lineage>
        <taxon>Eukaryota</taxon>
        <taxon>Metazoa</taxon>
        <taxon>Spiralia</taxon>
        <taxon>Lophotrochozoa</taxon>
        <taxon>Platyhelminthes</taxon>
        <taxon>Monogenea</taxon>
        <taxon>Polyopisthocotylea</taxon>
        <taxon>Polystomatidea</taxon>
        <taxon>Polystomatidae</taxon>
        <taxon>Protopolystoma</taxon>
    </lineage>
</organism>
<feature type="compositionally biased region" description="Polar residues" evidence="1">
    <location>
        <begin position="55"/>
        <end position="67"/>
    </location>
</feature>
<evidence type="ECO:0000256" key="1">
    <source>
        <dbReference type="SAM" id="MobiDB-lite"/>
    </source>
</evidence>
<dbReference type="AlphaFoldDB" id="A0A448X4Y6"/>
<evidence type="ECO:0000313" key="3">
    <source>
        <dbReference type="Proteomes" id="UP000784294"/>
    </source>
</evidence>
<proteinExistence type="predicted"/>
<feature type="compositionally biased region" description="Low complexity" evidence="1">
    <location>
        <begin position="1"/>
        <end position="18"/>
    </location>
</feature>
<accession>A0A448X4Y6</accession>
<reference evidence="2" key="1">
    <citation type="submission" date="2018-11" db="EMBL/GenBank/DDBJ databases">
        <authorList>
            <consortium name="Pathogen Informatics"/>
        </authorList>
    </citation>
    <scope>NUCLEOTIDE SEQUENCE</scope>
</reference>
<dbReference type="EMBL" id="CAAALY010093479">
    <property type="protein sequence ID" value="VEL28244.1"/>
    <property type="molecule type" value="Genomic_DNA"/>
</dbReference>
<feature type="compositionally biased region" description="Polar residues" evidence="1">
    <location>
        <begin position="19"/>
        <end position="39"/>
    </location>
</feature>
<sequence length="172" mass="17939">HTASNLPAHAASSAPPNAISTTTGQENDPTYSYSTSDTQVPVFDTSTGDDEVELSSEQSSTIRPSTTVPSSRVSFPQSSSLAKLPLDKSSSVDSSNSLSFSLLPTGSTPHLIDSGPQNQLLPSPPTPPLSPSLQSRASMPSSLSLSKTDSIVNLETRTNIGLHPVALFILFS</sequence>
<dbReference type="Proteomes" id="UP000784294">
    <property type="component" value="Unassembled WGS sequence"/>
</dbReference>
<protein>
    <submittedName>
        <fullName evidence="2">Uncharacterized protein</fullName>
    </submittedName>
</protein>
<feature type="region of interest" description="Disordered" evidence="1">
    <location>
        <begin position="1"/>
        <end position="141"/>
    </location>
</feature>
<gene>
    <name evidence="2" type="ORF">PXEA_LOCUS21684</name>
</gene>
<evidence type="ECO:0000313" key="2">
    <source>
        <dbReference type="EMBL" id="VEL28244.1"/>
    </source>
</evidence>
<feature type="compositionally biased region" description="Low complexity" evidence="1">
    <location>
        <begin position="131"/>
        <end position="141"/>
    </location>
</feature>
<feature type="non-terminal residue" evidence="2">
    <location>
        <position position="1"/>
    </location>
</feature>
<name>A0A448X4Y6_9PLAT</name>